<dbReference type="InterPro" id="IPR036736">
    <property type="entry name" value="ACP-like_sf"/>
</dbReference>
<dbReference type="Pfam" id="PF21394">
    <property type="entry name" value="Beta-ketacyl_N"/>
    <property type="match status" value="1"/>
</dbReference>
<dbReference type="InterPro" id="IPR013968">
    <property type="entry name" value="PKS_KR"/>
</dbReference>
<dbReference type="GO" id="GO:0006633">
    <property type="term" value="P:fatty acid biosynthetic process"/>
    <property type="evidence" value="ECO:0007669"/>
    <property type="project" value="InterPro"/>
</dbReference>
<dbReference type="InterPro" id="IPR020841">
    <property type="entry name" value="PKS_Beta-ketoAc_synthase_dom"/>
</dbReference>
<dbReference type="SUPFAM" id="SSF47336">
    <property type="entry name" value="ACP-like"/>
    <property type="match status" value="1"/>
</dbReference>
<dbReference type="Pfam" id="PF21089">
    <property type="entry name" value="PKS_DH_N"/>
    <property type="match status" value="1"/>
</dbReference>
<dbReference type="SUPFAM" id="SSF53901">
    <property type="entry name" value="Thiolase-like"/>
    <property type="match status" value="1"/>
</dbReference>
<dbReference type="Pfam" id="PF02801">
    <property type="entry name" value="Ketoacyl-synt_C"/>
    <property type="match status" value="1"/>
</dbReference>
<dbReference type="InterPro" id="IPR029063">
    <property type="entry name" value="SAM-dependent_MTases_sf"/>
</dbReference>
<evidence type="ECO:0000313" key="10">
    <source>
        <dbReference type="Proteomes" id="UP000629098"/>
    </source>
</evidence>
<dbReference type="InterPro" id="IPR049490">
    <property type="entry name" value="C883_1060-like_KR_N"/>
</dbReference>
<dbReference type="GO" id="GO:0004315">
    <property type="term" value="F:3-oxoacyl-[acyl-carrier-protein] synthase activity"/>
    <property type="evidence" value="ECO:0007669"/>
    <property type="project" value="InterPro"/>
</dbReference>
<feature type="domain" description="PKS/mFAS DH" evidence="8">
    <location>
        <begin position="929"/>
        <end position="1219"/>
    </location>
</feature>
<dbReference type="Proteomes" id="UP000629098">
    <property type="component" value="Unassembled WGS sequence"/>
</dbReference>
<dbReference type="Gene3D" id="3.40.50.720">
    <property type="entry name" value="NAD(P)-binding Rossmann-like Domain"/>
    <property type="match status" value="1"/>
</dbReference>
<comment type="caution">
    <text evidence="9">The sequence shown here is derived from an EMBL/GenBank/DDBJ whole genome shotgun (WGS) entry which is preliminary data.</text>
</comment>
<feature type="domain" description="Ketosynthase family 3 (KS3)" evidence="7">
    <location>
        <begin position="35"/>
        <end position="454"/>
    </location>
</feature>
<dbReference type="RefSeq" id="WP_190828388.1">
    <property type="nucleotide sequence ID" value="NZ_CAWPPI010000049.1"/>
</dbReference>
<dbReference type="CDD" id="cd02440">
    <property type="entry name" value="AdoMet_MTases"/>
    <property type="match status" value="1"/>
</dbReference>
<dbReference type="SMART" id="SM00825">
    <property type="entry name" value="PKS_KS"/>
    <property type="match status" value="1"/>
</dbReference>
<feature type="active site" description="Proton donor; for dehydratase activity" evidence="5">
    <location>
        <position position="1134"/>
    </location>
</feature>
<evidence type="ECO:0000313" key="9">
    <source>
        <dbReference type="EMBL" id="MBD2773048.1"/>
    </source>
</evidence>
<dbReference type="PANTHER" id="PTHR43775">
    <property type="entry name" value="FATTY ACID SYNTHASE"/>
    <property type="match status" value="1"/>
</dbReference>
<dbReference type="InterPro" id="IPR014043">
    <property type="entry name" value="Acyl_transferase_dom"/>
</dbReference>
<evidence type="ECO:0000259" key="7">
    <source>
        <dbReference type="PROSITE" id="PS52004"/>
    </source>
</evidence>
<dbReference type="InterPro" id="IPR016035">
    <property type="entry name" value="Acyl_Trfase/lysoPLipase"/>
</dbReference>
<dbReference type="SUPFAM" id="SSF55048">
    <property type="entry name" value="Probable ACP-binding domain of malonyl-CoA ACP transacylase"/>
    <property type="match status" value="1"/>
</dbReference>
<feature type="region of interest" description="C-terminal hotdog fold" evidence="5">
    <location>
        <begin position="1073"/>
        <end position="1219"/>
    </location>
</feature>
<dbReference type="Gene3D" id="3.40.366.10">
    <property type="entry name" value="Malonyl-Coenzyme A Acyl Carrier Protein, domain 2"/>
    <property type="match status" value="1"/>
</dbReference>
<dbReference type="GO" id="GO:0004312">
    <property type="term" value="F:fatty acid synthase activity"/>
    <property type="evidence" value="ECO:0007669"/>
    <property type="project" value="TreeGrafter"/>
</dbReference>
<dbReference type="InterPro" id="IPR049551">
    <property type="entry name" value="PKS_DH_C"/>
</dbReference>
<evidence type="ECO:0000256" key="3">
    <source>
        <dbReference type="ARBA" id="ARBA00022679"/>
    </source>
</evidence>
<dbReference type="PANTHER" id="PTHR43775:SF37">
    <property type="entry name" value="SI:DKEY-61P9.11"/>
    <property type="match status" value="1"/>
</dbReference>
<dbReference type="Gene3D" id="3.40.50.150">
    <property type="entry name" value="Vaccinia Virus protein VP39"/>
    <property type="match status" value="1"/>
</dbReference>
<keyword evidence="4" id="KW-0511">Multifunctional enzyme</keyword>
<sequence>MNNSSNNYYASLMEEASRKITKLQSELDALKYAQSQPIAILGMGCRFPGANNPDDFWQLLVDGVDAISEVPKKRWDIDAYYDPNPDAPGKMYTRFGGFVERVDEFDPQFFGISKREAKSLDPQQRLLLEVSWEALENAALMPERLTRKTGVFIGIETNDYHQILFNQDPAAIDSYVDSGNTGATASGRLSYLLGLSGPCLSVDTACSSSLVTVHLACQSLRRGECDLALAGGVNIILSPEHNICLSQAHMLSKDGRCKTFDATANGFVRGEGCGVIVLKRLRDAQADGDNILAVIRGCAINHDGRTSALTVPNGKSQQAVILQALADAGVQPDQVSYVEAHGTGTSLGDPIEVGALGAVFGQREHPLVIGSVKSNIGHLEAAAGIASLIKVVLSLQHGEIPPSLHFEQPNPHINWEQLPVKVVTQRLPWLIDSRLAGVSSFSFSGTNAHVVLEEAPPEVRKTSAVERPLHLLCLSAKTPEALSELAARYSQHLAAKPSLELADICFTANTGRSHFKYRLSVVASQPEEAREKLTAFSAGQETIEVFQGHVNTNNKIAFLFTGQGSQYVGMGRQLYETQATFRETLDRCDRILRSDLEKPLLEVLYPPEGENISSKIDETAYTQPALFALEYALFQLWKSWGLEPDFVMGHSLGEYVAACVAGVFSLEDGLKLIAHRSRLMQALPPGGEMVSVMASIEQIVTLIQPYAQEISIAAINGPESVVISGRCEAINALVAKLSASGIKTKKLNVSHAFHSQLMEPMLAEFEQIARQVRFSSPQLQLLSNTTGKLATDEITKPEYWCRHIRQPVQFAANMKTLEQQGVEILIEIGSKPILLGMGRLYLPEHQGLWLASLRPEQDDWQQLLTSLGQLYVRGVSLNWVGFDQDYSRRRLQLPTYPFQRQRYWIEATDNGHGMQGLFQNNGILSHNLHPLLGQQLFLAGTQEIRFESLVSQNSPAWVKDHHIFESAILPGTGYFEIALAAGAVIAKSDNLWLEDVVIQQAMVLQENEVKTVQVILTPQESGIYSFKIYSLCCSAEENNSQPSWTLHTSGKLLVKEKEPIELVDLAAMRAQCTQEIPVEKLYQWSQEQGINYGPSFLGFEQVWQHSQGTLGKVNLVEELVPEAGKYQLHPVLLDMCLTVLGEIPSDEGQRNTYVPVGLDRLRVLGRPGKSVWCHAQLRKAEGQHQQSLTADFRLFTPKGELIAVLEGLQLMHARREAMLSISPESWKKWLYQVEWRPQVSYGLPPNYLPTPKEVRDHLLPRLLQLMTQRSLAVYGEALAGLEVLSVAYIVWAFRQMGWEFQCQERFSTAQIAEQLGVIGQHQQLFGRLLDILVEVGILKRINEHWEVVSTPEIQNPQSASASVYYPEAEAEITLLLLCGPRLAEVLRGECNPLQLLFPEGDTTTLTKLYQDAPTARMMNILVQETVLSALLRLPQGRGLRILEIGAGTGATTSYLLPHLKADRTKYVFTDIGAFFTAKAQARFKNYPFVRYQVLDIEKAPIEQGFEPHQYDLIVAANVLEATSDLRASLRHVKQLLVPGGILVLVEHTAPARWMDLTFGLTQGWWKFSDRELRPNYLLMSANQWQTLLQEVGFQQAANVSLNDVALCDQIRNLPQTAVIVAQAEALPQNAIPKNWLLMADSQGVGQQFGKLLRSQGEVCTLVFPGKEYEQIAPFEFRINPASPEHFEQLLEAIPELHSVVHCWSLDAASAPTTADLEVASLKGCGSTLHLVQALLKKLSQPPRLWLVTKGAQAVNSYHLPGVAQSPMWGMHKAIRLEHPELNCGIIDLDPEATGDEASTLFAEIWSDDTEDQVAFRNQTRYVARLVRPDQINSDDSTSPNVSFGRDSSYLITGGLGDLGLAVARWMVERGARHLVLLGRSQPNDEVNSQLKELELFGATVVVAQADVCNYEQLARVLAVIEQSALPLRGIIHTAGVLDDGIIQQLDWQRFRRAMAPKVQGAWNLHALTQNLPIDFFVLFSSTAAMLGSAGQANYCAANTFLNALAFYRRAQGLPATSINWGNWGEIGMAARGQLLDRLKLKGEESMAPQQALQALEQLLWNSPVQVGVSSINWSRYLSEQSTNSRFFTDFQVEIQGVRSLSVEETKQESKTNSLRDTLVSAPPAERQQLLEFRITEQVAKILGFSTSRLDIAESLTSLGLDSLMAIELRSWLNKETELNLSIMSIMQGPSISQLAELMLEELALAKSMQP</sequence>
<keyword evidence="3" id="KW-0808">Transferase</keyword>
<dbReference type="Gene3D" id="1.10.1200.10">
    <property type="entry name" value="ACP-like"/>
    <property type="match status" value="1"/>
</dbReference>
<dbReference type="CDD" id="cd08955">
    <property type="entry name" value="KR_2_FAS_SDR_x"/>
    <property type="match status" value="1"/>
</dbReference>
<accession>A0A8J6XFI5</accession>
<feature type="domain" description="Carrier" evidence="6">
    <location>
        <begin position="2125"/>
        <end position="2202"/>
    </location>
</feature>
<dbReference type="CDD" id="cd00833">
    <property type="entry name" value="PKS"/>
    <property type="match status" value="1"/>
</dbReference>
<dbReference type="PROSITE" id="PS00606">
    <property type="entry name" value="KS3_1"/>
    <property type="match status" value="1"/>
</dbReference>
<dbReference type="FunFam" id="3.40.47.10:FF:000019">
    <property type="entry name" value="Polyketide synthase type I"/>
    <property type="match status" value="1"/>
</dbReference>
<dbReference type="PROSITE" id="PS52004">
    <property type="entry name" value="KS3_2"/>
    <property type="match status" value="1"/>
</dbReference>
<dbReference type="PROSITE" id="PS00012">
    <property type="entry name" value="PHOSPHOPANTETHEINE"/>
    <property type="match status" value="1"/>
</dbReference>
<dbReference type="InterPro" id="IPR014030">
    <property type="entry name" value="Ketoacyl_synth_N"/>
</dbReference>
<dbReference type="SUPFAM" id="SSF52151">
    <property type="entry name" value="FabD/lysophospholipase-like"/>
    <property type="match status" value="1"/>
</dbReference>
<dbReference type="SMART" id="SM00823">
    <property type="entry name" value="PKS_PP"/>
    <property type="match status" value="1"/>
</dbReference>
<keyword evidence="1" id="KW-0596">Phosphopantetheine</keyword>
<dbReference type="Pfam" id="PF08242">
    <property type="entry name" value="Methyltransf_12"/>
    <property type="match status" value="1"/>
</dbReference>
<name>A0A8J6XFI5_9CYAN</name>
<evidence type="ECO:0000259" key="6">
    <source>
        <dbReference type="PROSITE" id="PS50075"/>
    </source>
</evidence>
<dbReference type="Pfam" id="PF00698">
    <property type="entry name" value="Acyl_transf_1"/>
    <property type="match status" value="1"/>
</dbReference>
<dbReference type="InterPro" id="IPR001227">
    <property type="entry name" value="Ac_transferase_dom_sf"/>
</dbReference>
<dbReference type="Pfam" id="PF00550">
    <property type="entry name" value="PP-binding"/>
    <property type="match status" value="1"/>
</dbReference>
<evidence type="ECO:0000259" key="8">
    <source>
        <dbReference type="PROSITE" id="PS52019"/>
    </source>
</evidence>
<dbReference type="Pfam" id="PF22621">
    <property type="entry name" value="CurL-like_PKS_C"/>
    <property type="match status" value="1"/>
</dbReference>
<feature type="active site" description="Proton acceptor; for dehydratase activity" evidence="5">
    <location>
        <position position="961"/>
    </location>
</feature>
<dbReference type="Pfam" id="PF08659">
    <property type="entry name" value="KR"/>
    <property type="match status" value="1"/>
</dbReference>
<protein>
    <submittedName>
        <fullName evidence="9">SDR family NAD(P)-dependent oxidoreductase</fullName>
    </submittedName>
</protein>
<gene>
    <name evidence="9" type="ORF">ICL16_13445</name>
</gene>
<dbReference type="InterPro" id="IPR020807">
    <property type="entry name" value="PKS_DH"/>
</dbReference>
<dbReference type="InterPro" id="IPR057326">
    <property type="entry name" value="KR_dom"/>
</dbReference>
<dbReference type="SMART" id="SM00826">
    <property type="entry name" value="PKS_DH"/>
    <property type="match status" value="1"/>
</dbReference>
<dbReference type="PROSITE" id="PS50075">
    <property type="entry name" value="CARRIER"/>
    <property type="match status" value="1"/>
</dbReference>
<evidence type="ECO:0000256" key="4">
    <source>
        <dbReference type="ARBA" id="ARBA00023268"/>
    </source>
</evidence>
<dbReference type="PROSITE" id="PS52019">
    <property type="entry name" value="PKS_MFAS_DH"/>
    <property type="match status" value="1"/>
</dbReference>
<dbReference type="Gene3D" id="3.30.70.3290">
    <property type="match status" value="1"/>
</dbReference>
<dbReference type="InterPro" id="IPR016039">
    <property type="entry name" value="Thiolase-like"/>
</dbReference>
<proteinExistence type="predicted"/>
<dbReference type="InterPro" id="IPR049900">
    <property type="entry name" value="PKS_mFAS_DH"/>
</dbReference>
<dbReference type="InterPro" id="IPR006162">
    <property type="entry name" value="Ppantetheine_attach_site"/>
</dbReference>
<dbReference type="InterPro" id="IPR036291">
    <property type="entry name" value="NAD(P)-bd_dom_sf"/>
</dbReference>
<dbReference type="Gene3D" id="3.40.47.10">
    <property type="match status" value="1"/>
</dbReference>
<dbReference type="InterPro" id="IPR049552">
    <property type="entry name" value="PKS_DH_N"/>
</dbReference>
<dbReference type="FunFam" id="3.40.366.10:FF:000002">
    <property type="entry name" value="Probable polyketide synthase 2"/>
    <property type="match status" value="1"/>
</dbReference>
<dbReference type="GO" id="GO:0031177">
    <property type="term" value="F:phosphopantetheine binding"/>
    <property type="evidence" value="ECO:0007669"/>
    <property type="project" value="InterPro"/>
</dbReference>
<feature type="region of interest" description="N-terminal hotdog fold" evidence="5">
    <location>
        <begin position="929"/>
        <end position="1059"/>
    </location>
</feature>
<dbReference type="Pfam" id="PF14765">
    <property type="entry name" value="PS-DH"/>
    <property type="match status" value="1"/>
</dbReference>
<dbReference type="EMBL" id="JACXAE010000049">
    <property type="protein sequence ID" value="MBD2773048.1"/>
    <property type="molecule type" value="Genomic_DNA"/>
</dbReference>
<dbReference type="InterPro" id="IPR016036">
    <property type="entry name" value="Malonyl_transacylase_ACP-bd"/>
</dbReference>
<dbReference type="Pfam" id="PF00109">
    <property type="entry name" value="ketoacyl-synt"/>
    <property type="match status" value="1"/>
</dbReference>
<dbReference type="InterPro" id="IPR013217">
    <property type="entry name" value="Methyltransf_12"/>
</dbReference>
<reference evidence="9" key="1">
    <citation type="submission" date="2020-09" db="EMBL/GenBank/DDBJ databases">
        <title>Iningainema tapete sp. nov. (Scytonemataceae, Cyanobacteria) from greenhouses in central Florida (USA) produces two types of nodularin with biosynthetic potential for microcystin-LR and anabaenopeptins.</title>
        <authorList>
            <person name="Berthold D.E."/>
            <person name="Lefler F.W."/>
            <person name="Huang I.-S."/>
            <person name="Abdulla H."/>
            <person name="Zimba P.V."/>
            <person name="Laughinghouse H.D. IV."/>
        </authorList>
    </citation>
    <scope>NUCLEOTIDE SEQUENCE</scope>
    <source>
        <strain evidence="9">BLCCT55</strain>
    </source>
</reference>
<evidence type="ECO:0000256" key="5">
    <source>
        <dbReference type="PROSITE-ProRule" id="PRU01363"/>
    </source>
</evidence>
<dbReference type="InterPro" id="IPR009081">
    <property type="entry name" value="PP-bd_ACP"/>
</dbReference>
<keyword evidence="10" id="KW-1185">Reference proteome</keyword>
<dbReference type="SUPFAM" id="SSF51735">
    <property type="entry name" value="NAD(P)-binding Rossmann-fold domains"/>
    <property type="match status" value="2"/>
</dbReference>
<evidence type="ECO:0000256" key="2">
    <source>
        <dbReference type="ARBA" id="ARBA00022553"/>
    </source>
</evidence>
<dbReference type="Gene3D" id="3.10.129.110">
    <property type="entry name" value="Polyketide synthase dehydratase"/>
    <property type="match status" value="1"/>
</dbReference>
<dbReference type="SMART" id="SM00827">
    <property type="entry name" value="PKS_AT"/>
    <property type="match status" value="1"/>
</dbReference>
<dbReference type="InterPro" id="IPR018201">
    <property type="entry name" value="Ketoacyl_synth_AS"/>
</dbReference>
<dbReference type="InterPro" id="IPR050091">
    <property type="entry name" value="PKS_NRPS_Biosynth_Enz"/>
</dbReference>
<evidence type="ECO:0000256" key="1">
    <source>
        <dbReference type="ARBA" id="ARBA00022450"/>
    </source>
</evidence>
<dbReference type="SMART" id="SM00822">
    <property type="entry name" value="PKS_KR"/>
    <property type="match status" value="1"/>
</dbReference>
<organism evidence="9 10">
    <name type="scientific">Iningainema tapete BLCC-T55</name>
    <dbReference type="NCBI Taxonomy" id="2748662"/>
    <lineage>
        <taxon>Bacteria</taxon>
        <taxon>Bacillati</taxon>
        <taxon>Cyanobacteriota</taxon>
        <taxon>Cyanophyceae</taxon>
        <taxon>Nostocales</taxon>
        <taxon>Scytonemataceae</taxon>
        <taxon>Iningainema tapete</taxon>
    </lineage>
</organism>
<dbReference type="SUPFAM" id="SSF53335">
    <property type="entry name" value="S-adenosyl-L-methionine-dependent methyltransferases"/>
    <property type="match status" value="1"/>
</dbReference>
<dbReference type="InterPro" id="IPR020806">
    <property type="entry name" value="PKS_PP-bd"/>
</dbReference>
<dbReference type="InterPro" id="IPR042104">
    <property type="entry name" value="PKS_dehydratase_sf"/>
</dbReference>
<keyword evidence="2" id="KW-0597">Phosphoprotein</keyword>
<dbReference type="InterPro" id="IPR014031">
    <property type="entry name" value="Ketoacyl_synth_C"/>
</dbReference>